<reference evidence="8 9" key="1">
    <citation type="submission" date="2024-01" db="EMBL/GenBank/DDBJ databases">
        <title>The complete chloroplast genome sequence of Lithospermum erythrorhizon: insights into the phylogenetic relationship among Boraginaceae species and the maternal lineages of purple gromwells.</title>
        <authorList>
            <person name="Okada T."/>
            <person name="Watanabe K."/>
        </authorList>
    </citation>
    <scope>NUCLEOTIDE SEQUENCE [LARGE SCALE GENOMIC DNA]</scope>
</reference>
<keyword evidence="9" id="KW-1185">Reference proteome</keyword>
<gene>
    <name evidence="8" type="ORF">LIER_01270</name>
</gene>
<evidence type="ECO:0000256" key="5">
    <source>
        <dbReference type="ARBA" id="ARBA00023242"/>
    </source>
</evidence>
<feature type="region of interest" description="Disordered" evidence="7">
    <location>
        <begin position="304"/>
        <end position="482"/>
    </location>
</feature>
<feature type="compositionally biased region" description="Acidic residues" evidence="7">
    <location>
        <begin position="341"/>
        <end position="353"/>
    </location>
</feature>
<dbReference type="AlphaFoldDB" id="A0AAV3NKB0"/>
<evidence type="ECO:0000256" key="7">
    <source>
        <dbReference type="SAM" id="MobiDB-lite"/>
    </source>
</evidence>
<comment type="similarity">
    <text evidence="2">Belongs to the NOP14 family.</text>
</comment>
<evidence type="ECO:0000256" key="4">
    <source>
        <dbReference type="ARBA" id="ARBA00022552"/>
    </source>
</evidence>
<dbReference type="Pfam" id="PF04147">
    <property type="entry name" value="Nop14"/>
    <property type="match status" value="1"/>
</dbReference>
<protein>
    <submittedName>
        <fullName evidence="8">RNA metabolism protein</fullName>
    </submittedName>
</protein>
<feature type="compositionally biased region" description="Basic and acidic residues" evidence="7">
    <location>
        <begin position="195"/>
        <end position="204"/>
    </location>
</feature>
<dbReference type="InterPro" id="IPR007276">
    <property type="entry name" value="Nop14"/>
</dbReference>
<comment type="subcellular location">
    <subcellularLocation>
        <location evidence="1">Nucleus</location>
        <location evidence="1">Nucleolus</location>
    </subcellularLocation>
</comment>
<feature type="compositionally biased region" description="Basic residues" evidence="7">
    <location>
        <begin position="8"/>
        <end position="21"/>
    </location>
</feature>
<feature type="compositionally biased region" description="Acidic residues" evidence="7">
    <location>
        <begin position="454"/>
        <end position="463"/>
    </location>
</feature>
<feature type="compositionally biased region" description="Basic and acidic residues" evidence="7">
    <location>
        <begin position="438"/>
        <end position="453"/>
    </location>
</feature>
<feature type="compositionally biased region" description="Acidic residues" evidence="7">
    <location>
        <begin position="398"/>
        <end position="435"/>
    </location>
</feature>
<feature type="compositionally biased region" description="Acidic residues" evidence="7">
    <location>
        <begin position="153"/>
        <end position="167"/>
    </location>
</feature>
<dbReference type="PANTHER" id="PTHR23183:SF0">
    <property type="entry name" value="NUCLEOLAR PROTEIN 14"/>
    <property type="match status" value="1"/>
</dbReference>
<name>A0AAV3NKB0_LITER</name>
<keyword evidence="4" id="KW-0698">rRNA processing</keyword>
<feature type="region of interest" description="Disordered" evidence="7">
    <location>
        <begin position="57"/>
        <end position="96"/>
    </location>
</feature>
<feature type="region of interest" description="Disordered" evidence="7">
    <location>
        <begin position="131"/>
        <end position="204"/>
    </location>
</feature>
<comment type="function">
    <text evidence="6">Involved in nucleolar processing of pre-18S ribosomal RNA. Has a role in the nuclear export of 40S pre-ribosomal subunit to the cytoplasm.</text>
</comment>
<evidence type="ECO:0000313" key="8">
    <source>
        <dbReference type="EMBL" id="GAA0139794.1"/>
    </source>
</evidence>
<feature type="compositionally biased region" description="Basic and acidic residues" evidence="7">
    <location>
        <begin position="465"/>
        <end position="477"/>
    </location>
</feature>
<dbReference type="EMBL" id="BAABME010000120">
    <property type="protein sequence ID" value="GAA0139794.1"/>
    <property type="molecule type" value="Genomic_DNA"/>
</dbReference>
<sequence length="949" mass="108939">MGKSALSKPKKNATKTKKKSKIGPNKVEMKHKSANEAKQNPFESMWSRRKFDILGNKRKGEERRIPQARSQAIRKRKKTLQKEYEQSTKSSMFLDKRIGEQNEDLEEFEKSILRSQRERQLKFKKKKNKFNLSDGEDDEFEFGGGLSSPGRDDFEDDFPFDEDEDGIAAERGVTSSHPNTHEREGALASDLLDGPDNKPKSKKEAMAELILKSKFFKAQHAKEKEENQQLVDQLDKDFTSLVQSKAMFPLTQPNKMNALKALTNTNISIDTIKKDDVSVDQTKSASHQENHDSYDMLVSEMALDIRAKPSDRTKTPEEIAQEEKERLEQLEEERQKRMVADDDGSDEDTDDPKDDNLSTKHSRSISGDDLGDSFTVDEEKRNKLRWIDLMLQKKSEESVGEDSSASDDSDGTDDDDVEEEGSEEEEADDSDDISDEAQCLKDWEQSDDDKFNAESDDEEEQDGDGNAKLDVTKDHKQGLPTKGGQLEFLAKKAKTGGCRPQKPDELPYTIEAPKSVEEFTSLVENRSNDQIIEAIRRILTFNAINVAAENRKKIHVFYGVLLQYFAILPNKKPLNFELLNMLVKPLIEMSSQVHYFAAICARQWLLQIRTQFCGDLKDAGKRCWPSLKTLFLLRLWSMIFPCSDFRHVVMTPAILLMCEYLMRCPIKSGRDVAIGSFLCSLVLSVSKQSLKFSPEAIVFLRTMLTAALNEKNRPSLDSQLLHLMEIKSVGPLLHIQSSVEEINSLDFCSLMDMLESEDSPYFSSDSFRASVLTANIETLNGFITIYDQMNSFPEIFSPISNLLHKLVDQKYMPDALKDRMGEVARLIDTKIEEHHKLRLPLQMRKKKILPIKLYEPKFVEEGYVKGRDYDPDRERAEQKKLKKLLKQEAKGARRELRKDNHFLFQVKQNQKDLENEERVEKYGKARAFLQEQEHAFKSGQLGKNRKRRR</sequence>
<evidence type="ECO:0000256" key="6">
    <source>
        <dbReference type="ARBA" id="ARBA00024695"/>
    </source>
</evidence>
<dbReference type="Proteomes" id="UP001454036">
    <property type="component" value="Unassembled WGS sequence"/>
</dbReference>
<feature type="compositionally biased region" description="Basic and acidic residues" evidence="7">
    <location>
        <begin position="304"/>
        <end position="340"/>
    </location>
</feature>
<evidence type="ECO:0000256" key="3">
    <source>
        <dbReference type="ARBA" id="ARBA00022517"/>
    </source>
</evidence>
<proteinExistence type="inferred from homology"/>
<evidence type="ECO:0000256" key="1">
    <source>
        <dbReference type="ARBA" id="ARBA00004604"/>
    </source>
</evidence>
<feature type="region of interest" description="Disordered" evidence="7">
    <location>
        <begin position="1"/>
        <end position="43"/>
    </location>
</feature>
<dbReference type="GO" id="GO:0030490">
    <property type="term" value="P:maturation of SSU-rRNA"/>
    <property type="evidence" value="ECO:0007669"/>
    <property type="project" value="TreeGrafter"/>
</dbReference>
<dbReference type="PANTHER" id="PTHR23183">
    <property type="entry name" value="NOP14"/>
    <property type="match status" value="1"/>
</dbReference>
<keyword evidence="3" id="KW-0690">Ribosome biogenesis</keyword>
<keyword evidence="5" id="KW-0539">Nucleus</keyword>
<evidence type="ECO:0000256" key="2">
    <source>
        <dbReference type="ARBA" id="ARBA00007466"/>
    </source>
</evidence>
<dbReference type="GO" id="GO:0032040">
    <property type="term" value="C:small-subunit processome"/>
    <property type="evidence" value="ECO:0007669"/>
    <property type="project" value="InterPro"/>
</dbReference>
<accession>A0AAV3NKB0</accession>
<organism evidence="8 9">
    <name type="scientific">Lithospermum erythrorhizon</name>
    <name type="common">Purple gromwell</name>
    <name type="synonym">Lithospermum officinale var. erythrorhizon</name>
    <dbReference type="NCBI Taxonomy" id="34254"/>
    <lineage>
        <taxon>Eukaryota</taxon>
        <taxon>Viridiplantae</taxon>
        <taxon>Streptophyta</taxon>
        <taxon>Embryophyta</taxon>
        <taxon>Tracheophyta</taxon>
        <taxon>Spermatophyta</taxon>
        <taxon>Magnoliopsida</taxon>
        <taxon>eudicotyledons</taxon>
        <taxon>Gunneridae</taxon>
        <taxon>Pentapetalae</taxon>
        <taxon>asterids</taxon>
        <taxon>lamiids</taxon>
        <taxon>Boraginales</taxon>
        <taxon>Boraginaceae</taxon>
        <taxon>Boraginoideae</taxon>
        <taxon>Lithospermeae</taxon>
        <taxon>Lithospermum</taxon>
    </lineage>
</organism>
<evidence type="ECO:0000313" key="9">
    <source>
        <dbReference type="Proteomes" id="UP001454036"/>
    </source>
</evidence>
<dbReference type="GO" id="GO:0030692">
    <property type="term" value="C:Noc4p-Nop14p complex"/>
    <property type="evidence" value="ECO:0007669"/>
    <property type="project" value="TreeGrafter"/>
</dbReference>
<comment type="caution">
    <text evidence="8">The sequence shown here is derived from an EMBL/GenBank/DDBJ whole genome shotgun (WGS) entry which is preliminary data.</text>
</comment>